<sequence>MKTILSLVLVVIAIGCSPAQEKDVYAKKGVAIDGYDAVAYFTDHAAVAGKEAFHHTWRGTTWYFQSQASLDTFRKDPERYAPQYGGYCAFGASRNYKAPTDPTAFTIVGDKLYLNYNHEVKDTWIKDTTTYIQKADSYWSSLK</sequence>
<feature type="signal peptide" evidence="1">
    <location>
        <begin position="1"/>
        <end position="21"/>
    </location>
</feature>
<evidence type="ECO:0000259" key="2">
    <source>
        <dbReference type="Pfam" id="PF04945"/>
    </source>
</evidence>
<proteinExistence type="predicted"/>
<dbReference type="PROSITE" id="PS51257">
    <property type="entry name" value="PROKAR_LIPOPROTEIN"/>
    <property type="match status" value="1"/>
</dbReference>
<dbReference type="InterPro" id="IPR007029">
    <property type="entry name" value="YHS_dom"/>
</dbReference>
<dbReference type="EMBL" id="JAHESC010000022">
    <property type="protein sequence ID" value="MBT1688010.1"/>
    <property type="molecule type" value="Genomic_DNA"/>
</dbReference>
<keyword evidence="4" id="KW-1185">Reference proteome</keyword>
<dbReference type="Proteomes" id="UP001319180">
    <property type="component" value="Unassembled WGS sequence"/>
</dbReference>
<evidence type="ECO:0000256" key="1">
    <source>
        <dbReference type="SAM" id="SignalP"/>
    </source>
</evidence>
<reference evidence="3 4" key="1">
    <citation type="submission" date="2021-05" db="EMBL/GenBank/DDBJ databases">
        <title>A Polyphasic approach of four new species of the genus Ohtaekwangia: Ohtaekwangia histidinii sp. nov., Ohtaekwangia cretensis sp. nov., Ohtaekwangia indiensis sp. nov., Ohtaekwangia reichenbachii sp. nov. from diverse environment.</title>
        <authorList>
            <person name="Octaviana S."/>
        </authorList>
    </citation>
    <scope>NUCLEOTIDE SEQUENCE [LARGE SCALE GENOMIC DNA]</scope>
    <source>
        <strain evidence="3 4">PWU37</strain>
    </source>
</reference>
<feature type="chain" id="PRO_5042887211" evidence="1">
    <location>
        <begin position="22"/>
        <end position="143"/>
    </location>
</feature>
<evidence type="ECO:0000313" key="4">
    <source>
        <dbReference type="Proteomes" id="UP001319180"/>
    </source>
</evidence>
<dbReference type="NCBIfam" id="NF041384">
    <property type="entry name" value="YHS_seleno_dom"/>
    <property type="match status" value="1"/>
</dbReference>
<feature type="domain" description="YHS" evidence="2">
    <location>
        <begin position="38"/>
        <end position="84"/>
    </location>
</feature>
<gene>
    <name evidence="3" type="ORF">KK078_15680</name>
</gene>
<dbReference type="AlphaFoldDB" id="A0AAP2GJ15"/>
<organism evidence="3 4">
    <name type="scientific">Dawidia soli</name>
    <dbReference type="NCBI Taxonomy" id="2782352"/>
    <lineage>
        <taxon>Bacteria</taxon>
        <taxon>Pseudomonadati</taxon>
        <taxon>Bacteroidota</taxon>
        <taxon>Cytophagia</taxon>
        <taxon>Cytophagales</taxon>
        <taxon>Chryseotaleaceae</taxon>
        <taxon>Dawidia</taxon>
    </lineage>
</organism>
<comment type="caution">
    <text evidence="3">The sequence shown here is derived from an EMBL/GenBank/DDBJ whole genome shotgun (WGS) entry which is preliminary data.</text>
</comment>
<protein>
    <submittedName>
        <fullName evidence="3">YHS domain-containing protein</fullName>
    </submittedName>
</protein>
<keyword evidence="1" id="KW-0732">Signal</keyword>
<dbReference type="Pfam" id="PF04945">
    <property type="entry name" value="YHS"/>
    <property type="match status" value="1"/>
</dbReference>
<evidence type="ECO:0000313" key="3">
    <source>
        <dbReference type="EMBL" id="MBT1688010.1"/>
    </source>
</evidence>
<name>A0AAP2GJ15_9BACT</name>
<dbReference type="RefSeq" id="WP_254091239.1">
    <property type="nucleotide sequence ID" value="NZ_JAHESC010000022.1"/>
</dbReference>
<accession>A0AAP2GJ15</accession>